<dbReference type="Proteomes" id="UP001153714">
    <property type="component" value="Chromosome 7"/>
</dbReference>
<name>A0A9N9WJN8_9NEOP</name>
<dbReference type="SMART" id="SM00060">
    <property type="entry name" value="FN3"/>
    <property type="match status" value="1"/>
</dbReference>
<organism evidence="3 4">
    <name type="scientific">Diatraea saccharalis</name>
    <name type="common">sugarcane borer</name>
    <dbReference type="NCBI Taxonomy" id="40085"/>
    <lineage>
        <taxon>Eukaryota</taxon>
        <taxon>Metazoa</taxon>
        <taxon>Ecdysozoa</taxon>
        <taxon>Arthropoda</taxon>
        <taxon>Hexapoda</taxon>
        <taxon>Insecta</taxon>
        <taxon>Pterygota</taxon>
        <taxon>Neoptera</taxon>
        <taxon>Endopterygota</taxon>
        <taxon>Lepidoptera</taxon>
        <taxon>Glossata</taxon>
        <taxon>Ditrysia</taxon>
        <taxon>Pyraloidea</taxon>
        <taxon>Crambidae</taxon>
        <taxon>Crambinae</taxon>
        <taxon>Diatraea</taxon>
    </lineage>
</organism>
<reference evidence="3" key="1">
    <citation type="submission" date="2021-12" db="EMBL/GenBank/DDBJ databases">
        <authorList>
            <person name="King R."/>
        </authorList>
    </citation>
    <scope>NUCLEOTIDE SEQUENCE</scope>
</reference>
<proteinExistence type="predicted"/>
<evidence type="ECO:0000313" key="3">
    <source>
        <dbReference type="EMBL" id="CAG9795415.1"/>
    </source>
</evidence>
<evidence type="ECO:0000313" key="4">
    <source>
        <dbReference type="Proteomes" id="UP001153714"/>
    </source>
</evidence>
<evidence type="ECO:0000256" key="1">
    <source>
        <dbReference type="SAM" id="SignalP"/>
    </source>
</evidence>
<dbReference type="EMBL" id="OU893338">
    <property type="protein sequence ID" value="CAG9795415.1"/>
    <property type="molecule type" value="Genomic_DNA"/>
</dbReference>
<protein>
    <recommendedName>
        <fullName evidence="2">Fibronectin type-III domain-containing protein</fullName>
    </recommendedName>
</protein>
<dbReference type="SUPFAM" id="SSF49265">
    <property type="entry name" value="Fibronectin type III"/>
    <property type="match status" value="1"/>
</dbReference>
<keyword evidence="1" id="KW-0732">Signal</keyword>
<dbReference type="InterPro" id="IPR013783">
    <property type="entry name" value="Ig-like_fold"/>
</dbReference>
<gene>
    <name evidence="3" type="ORF">DIATSA_LOCUS12682</name>
</gene>
<evidence type="ECO:0000259" key="2">
    <source>
        <dbReference type="SMART" id="SM00060"/>
    </source>
</evidence>
<reference evidence="3" key="2">
    <citation type="submission" date="2022-10" db="EMBL/GenBank/DDBJ databases">
        <authorList>
            <consortium name="ENA_rothamsted_submissions"/>
            <consortium name="culmorum"/>
            <person name="King R."/>
        </authorList>
    </citation>
    <scope>NUCLEOTIDE SEQUENCE</scope>
</reference>
<feature type="chain" id="PRO_5040262987" description="Fibronectin type-III domain-containing protein" evidence="1">
    <location>
        <begin position="20"/>
        <end position="150"/>
    </location>
</feature>
<dbReference type="Pfam" id="PF00041">
    <property type="entry name" value="fn3"/>
    <property type="match status" value="1"/>
</dbReference>
<feature type="signal peptide" evidence="1">
    <location>
        <begin position="1"/>
        <end position="19"/>
    </location>
</feature>
<dbReference type="InterPro" id="IPR003961">
    <property type="entry name" value="FN3_dom"/>
</dbReference>
<feature type="domain" description="Fibronectin type-III" evidence="2">
    <location>
        <begin position="24"/>
        <end position="139"/>
    </location>
</feature>
<accession>A0A9N9WJN8</accession>
<keyword evidence="4" id="KW-1185">Reference proteome</keyword>
<dbReference type="Gene3D" id="2.60.40.10">
    <property type="entry name" value="Immunoglobulins"/>
    <property type="match status" value="1"/>
</dbReference>
<dbReference type="InterPro" id="IPR036116">
    <property type="entry name" value="FN3_sf"/>
</dbReference>
<dbReference type="AlphaFoldDB" id="A0A9N9WJN8"/>
<dbReference type="OrthoDB" id="6883439at2759"/>
<dbReference type="CDD" id="cd00063">
    <property type="entry name" value="FN3"/>
    <property type="match status" value="1"/>
</dbReference>
<sequence length="150" mass="16960">MKVFYVLLLVAAATSSILKAPEDIPAPRLLRLEALDPPGFRVEWNPVKSKDESDPVIGYKVKVWEQQSIKVYNYEVIDGVNMLVEQTILSEFPRDDVPEWEPTVLMVESAANPAAQYNNVKVGVQYEIRVQAYSNKYEGALSDAMRIKIT</sequence>